<sequence length="266" mass="28882">MPFALFFVLSNAYAGITWQQDFINISEILAHSGTPWIAGLNKLSPKTWVGSDNQTYRVTCSDTINDVLNKTANSGLYTVNDYISYVGNAVTTNKNTMSTIELPMQLWARGISSNQSAMLFCLLVPDGYSYNTSPEEVRNAENIGVIYNITLSTIAYPVLSTTGLLALGDVHRDETVTRPVPLSMSYAGGTDESKTLTGTVSWVITPATDNPSPLMPVIKKGGVPVESFTVSLTNAQIQSDDFTVSLTGNEYPGAYSWTMNITTTIE</sequence>
<dbReference type="GeneID" id="39817378"/>
<dbReference type="RefSeq" id="WP_108679535.1">
    <property type="nucleotide sequence ID" value="NZ_JBDKQW010000021.1"/>
</dbReference>
<dbReference type="AlphaFoldDB" id="A0A6J4EIN0"/>
<organism evidence="1">
    <name type="scientific">Enterobacter cloacae</name>
    <dbReference type="NCBI Taxonomy" id="550"/>
    <lineage>
        <taxon>Bacteria</taxon>
        <taxon>Pseudomonadati</taxon>
        <taxon>Pseudomonadota</taxon>
        <taxon>Gammaproteobacteria</taxon>
        <taxon>Enterobacterales</taxon>
        <taxon>Enterobacteriaceae</taxon>
        <taxon>Enterobacter</taxon>
        <taxon>Enterobacter cloacae complex</taxon>
    </lineage>
</organism>
<evidence type="ECO:0000313" key="1">
    <source>
        <dbReference type="EMBL" id="BCG50907.1"/>
    </source>
</evidence>
<keyword evidence="1" id="KW-0614">Plasmid</keyword>
<proteinExistence type="predicted"/>
<accession>A0A6J4EIN0</accession>
<protein>
    <submittedName>
        <fullName evidence="1">Uncharacterized protein</fullName>
    </submittedName>
</protein>
<geneLocation type="plasmid" evidence="1">
    <name>pCC32</name>
</geneLocation>
<dbReference type="EMBL" id="LC556211">
    <property type="protein sequence ID" value="BCG50907.1"/>
    <property type="molecule type" value="Genomic_DNA"/>
</dbReference>
<name>A0A6J4EIN0_ENTCL</name>
<reference evidence="1" key="1">
    <citation type="submission" date="2020-06" db="EMBL/GenBank/DDBJ databases">
        <title>Persistence of extended-spectrum beta-lactamase plasmids among Enterobacteriaceae in commercial broiler farms.</title>
        <authorList>
            <person name="Yossapol M."/>
            <person name="Asai T."/>
        </authorList>
    </citation>
    <scope>NUCLEOTIDE SEQUENCE</scope>
    <source>
        <strain evidence="1">CC32</strain>
        <plasmid evidence="1">pCC32</plasmid>
    </source>
</reference>